<sequence>MAGSQQQQIIDTIFNMKRRILRKDDSSDGEETDSPYHERRQNLKRKALYARSGDPEYLSDPRPYKKRIEHAGYKRSILQRNPPRYDPDGDIVEPCDEYEDEDDLSTVEENPYADIRLENLLAPLTSAADLPNHPSLSAAYTSKHLTDLTTEAGAISRREQILLSQAKSLSTKLQGDSCFAPSALASMTGVETLQDPWANVANGAATNREARATPQIPVPNGTRGTSHTAQDVDMEDAGQLSGAPLQPVASNGEQLSEMPNGTTEPVTNGVSHTISPQQQENGDRPPSPPAEDISDTASQQTAHRMTTRARAQAATSPSPPSSPSNGINHIHPLFTFATDSLPDRDFGLPQAEAEETRMLLMAYVQKQEEVSRVSTDLYLGMMQAERMRQDVFKWSKAEAHVGEMSDGEDWYDQEEWSLDEDLAKGKDEEEDDTVVAGKKSTRQRKKPDKEDR</sequence>
<dbReference type="PANTHER" id="PTHR28232:SF1">
    <property type="entry name" value="TRANSCRIPTIONAL REGULATORY PROTEIN RXT2"/>
    <property type="match status" value="1"/>
</dbReference>
<feature type="compositionally biased region" description="Low complexity" evidence="1">
    <location>
        <begin position="299"/>
        <end position="316"/>
    </location>
</feature>
<dbReference type="OrthoDB" id="441210at2759"/>
<proteinExistence type="predicted"/>
<name>A0A7C8I3D4_9PLEO</name>
<feature type="compositionally biased region" description="Polar residues" evidence="1">
    <location>
        <begin position="248"/>
        <end position="280"/>
    </location>
</feature>
<evidence type="ECO:0000313" key="3">
    <source>
        <dbReference type="EMBL" id="KAF2869809.1"/>
    </source>
</evidence>
<organism evidence="3 4">
    <name type="scientific">Massariosphaeria phaeospora</name>
    <dbReference type="NCBI Taxonomy" id="100035"/>
    <lineage>
        <taxon>Eukaryota</taxon>
        <taxon>Fungi</taxon>
        <taxon>Dikarya</taxon>
        <taxon>Ascomycota</taxon>
        <taxon>Pezizomycotina</taxon>
        <taxon>Dothideomycetes</taxon>
        <taxon>Pleosporomycetidae</taxon>
        <taxon>Pleosporales</taxon>
        <taxon>Pleosporales incertae sedis</taxon>
        <taxon>Massariosphaeria</taxon>
    </lineage>
</organism>
<dbReference type="InterPro" id="IPR039602">
    <property type="entry name" value="Rxt2"/>
</dbReference>
<evidence type="ECO:0000313" key="4">
    <source>
        <dbReference type="Proteomes" id="UP000481861"/>
    </source>
</evidence>
<feature type="domain" description="Transcriptional regulatory protein RXT2 N-terminal" evidence="2">
    <location>
        <begin position="41"/>
        <end position="176"/>
    </location>
</feature>
<keyword evidence="4" id="KW-1185">Reference proteome</keyword>
<dbReference type="EMBL" id="JAADJZ010000015">
    <property type="protein sequence ID" value="KAF2869809.1"/>
    <property type="molecule type" value="Genomic_DNA"/>
</dbReference>
<dbReference type="PANTHER" id="PTHR28232">
    <property type="entry name" value="TRANSCRIPTIONAL REGULATORY PROTEIN RXT2"/>
    <property type="match status" value="1"/>
</dbReference>
<dbReference type="InterPro" id="IPR013904">
    <property type="entry name" value="RXT2_N"/>
</dbReference>
<dbReference type="AlphaFoldDB" id="A0A7C8I3D4"/>
<reference evidence="3 4" key="1">
    <citation type="submission" date="2020-01" db="EMBL/GenBank/DDBJ databases">
        <authorList>
            <consortium name="DOE Joint Genome Institute"/>
            <person name="Haridas S."/>
            <person name="Albert R."/>
            <person name="Binder M."/>
            <person name="Bloem J."/>
            <person name="Labutti K."/>
            <person name="Salamov A."/>
            <person name="Andreopoulos B."/>
            <person name="Baker S.E."/>
            <person name="Barry K."/>
            <person name="Bills G."/>
            <person name="Bluhm B.H."/>
            <person name="Cannon C."/>
            <person name="Castanera R."/>
            <person name="Culley D.E."/>
            <person name="Daum C."/>
            <person name="Ezra D."/>
            <person name="Gonzalez J.B."/>
            <person name="Henrissat B."/>
            <person name="Kuo A."/>
            <person name="Liang C."/>
            <person name="Lipzen A."/>
            <person name="Lutzoni F."/>
            <person name="Magnuson J."/>
            <person name="Mondo S."/>
            <person name="Nolan M."/>
            <person name="Ohm R."/>
            <person name="Pangilinan J."/>
            <person name="Park H.-J.H."/>
            <person name="Ramirez L."/>
            <person name="Alfaro M."/>
            <person name="Sun H."/>
            <person name="Tritt A."/>
            <person name="Yoshinaga Y."/>
            <person name="Zwiers L.-H.L."/>
            <person name="Turgeon B.G."/>
            <person name="Goodwin S.B."/>
            <person name="Spatafora J.W."/>
            <person name="Crous P.W."/>
            <person name="Grigoriev I.V."/>
        </authorList>
    </citation>
    <scope>NUCLEOTIDE SEQUENCE [LARGE SCALE GENOMIC DNA]</scope>
    <source>
        <strain evidence="3 4">CBS 611.86</strain>
    </source>
</reference>
<feature type="region of interest" description="Disordered" evidence="1">
    <location>
        <begin position="403"/>
        <end position="452"/>
    </location>
</feature>
<dbReference type="GO" id="GO:0005829">
    <property type="term" value="C:cytosol"/>
    <property type="evidence" value="ECO:0007669"/>
    <property type="project" value="TreeGrafter"/>
</dbReference>
<feature type="region of interest" description="Disordered" evidence="1">
    <location>
        <begin position="20"/>
        <end position="89"/>
    </location>
</feature>
<comment type="caution">
    <text evidence="3">The sequence shown here is derived from an EMBL/GenBank/DDBJ whole genome shotgun (WGS) entry which is preliminary data.</text>
</comment>
<protein>
    <submittedName>
        <fullName evidence="3">RXT2-like protein</fullName>
    </submittedName>
</protein>
<feature type="compositionally biased region" description="Acidic residues" evidence="1">
    <location>
        <begin position="405"/>
        <end position="420"/>
    </location>
</feature>
<accession>A0A7C8I3D4</accession>
<evidence type="ECO:0000259" key="2">
    <source>
        <dbReference type="Pfam" id="PF08595"/>
    </source>
</evidence>
<dbReference type="GO" id="GO:0033698">
    <property type="term" value="C:Rpd3L complex"/>
    <property type="evidence" value="ECO:0007669"/>
    <property type="project" value="TreeGrafter"/>
</dbReference>
<dbReference type="Pfam" id="PF08595">
    <property type="entry name" value="RXT2_N"/>
    <property type="match status" value="1"/>
</dbReference>
<evidence type="ECO:0000256" key="1">
    <source>
        <dbReference type="SAM" id="MobiDB-lite"/>
    </source>
</evidence>
<gene>
    <name evidence="3" type="ORF">BDV95DRAFT_608633</name>
</gene>
<dbReference type="Proteomes" id="UP000481861">
    <property type="component" value="Unassembled WGS sequence"/>
</dbReference>
<feature type="region of interest" description="Disordered" evidence="1">
    <location>
        <begin position="207"/>
        <end position="330"/>
    </location>
</feature>